<accession>A0ABR2NLH3</accession>
<reference evidence="1 2" key="1">
    <citation type="journal article" date="2024" name="G3 (Bethesda)">
        <title>Genome assembly of Hibiscus sabdariffa L. provides insights into metabolisms of medicinal natural products.</title>
        <authorList>
            <person name="Kim T."/>
        </authorList>
    </citation>
    <scope>NUCLEOTIDE SEQUENCE [LARGE SCALE GENOMIC DNA]</scope>
    <source>
        <strain evidence="1">TK-2024</strain>
        <tissue evidence="1">Old leaves</tissue>
    </source>
</reference>
<gene>
    <name evidence="1" type="ORF">V6N11_047585</name>
</gene>
<organism evidence="1 2">
    <name type="scientific">Hibiscus sabdariffa</name>
    <name type="common">roselle</name>
    <dbReference type="NCBI Taxonomy" id="183260"/>
    <lineage>
        <taxon>Eukaryota</taxon>
        <taxon>Viridiplantae</taxon>
        <taxon>Streptophyta</taxon>
        <taxon>Embryophyta</taxon>
        <taxon>Tracheophyta</taxon>
        <taxon>Spermatophyta</taxon>
        <taxon>Magnoliopsida</taxon>
        <taxon>eudicotyledons</taxon>
        <taxon>Gunneridae</taxon>
        <taxon>Pentapetalae</taxon>
        <taxon>rosids</taxon>
        <taxon>malvids</taxon>
        <taxon>Malvales</taxon>
        <taxon>Malvaceae</taxon>
        <taxon>Malvoideae</taxon>
        <taxon>Hibiscus</taxon>
    </lineage>
</organism>
<protein>
    <submittedName>
        <fullName evidence="1">Uncharacterized protein</fullName>
    </submittedName>
</protein>
<sequence length="98" mass="11247">MQFRHTIPIRLARTDTVFGLWNLIKAYCTGTTGPYRYSLWVLETEQGILYRYGCTRIEPDLLYRYGSSCTGTVSCRSALMAEKKHPNGYNDDLNNQNG</sequence>
<evidence type="ECO:0000313" key="1">
    <source>
        <dbReference type="EMBL" id="KAK8976817.1"/>
    </source>
</evidence>
<evidence type="ECO:0000313" key="2">
    <source>
        <dbReference type="Proteomes" id="UP001396334"/>
    </source>
</evidence>
<name>A0ABR2NLH3_9ROSI</name>
<keyword evidence="2" id="KW-1185">Reference proteome</keyword>
<dbReference type="Proteomes" id="UP001396334">
    <property type="component" value="Unassembled WGS sequence"/>
</dbReference>
<dbReference type="EMBL" id="JBBPBN010000126">
    <property type="protein sequence ID" value="KAK8976817.1"/>
    <property type="molecule type" value="Genomic_DNA"/>
</dbReference>
<proteinExistence type="predicted"/>
<comment type="caution">
    <text evidence="1">The sequence shown here is derived from an EMBL/GenBank/DDBJ whole genome shotgun (WGS) entry which is preliminary data.</text>
</comment>